<gene>
    <name evidence="6" type="ORF">JW886_03440</name>
</gene>
<keyword evidence="3 5" id="KW-1133">Transmembrane helix</keyword>
<proteinExistence type="predicted"/>
<sequence length="317" mass="36069">MKEKFIYFLEKIPLPICGLILALISLGNLLLTVGHKTLGIFYILAGLLLMCLVFAKIVLTPKHAIRSLRDPIIASVSPTFTMSLMVISSVLCRAFPDTKFIDGLWWFAVVLHFILMIYFFLLHIIKVPKLKMENIYPSWFITFVGIGVIASTCPAFHLKTGQIVIYFALFFYFLLLPLIIKRIFIFKQLHESALPLITILTAPGSLCLVGYLSVFGTQGKNFIIFLFILSQSIYFLTLFTIRKISHANFYPSYAAFTFPLVISATAVHLVLQNGLLSHPFFTLLSYLELLIALMMVTYVLVRYLIFLLTNVAFIFKH</sequence>
<feature type="transmembrane region" description="Helical" evidence="5">
    <location>
        <begin position="12"/>
        <end position="33"/>
    </location>
</feature>
<dbReference type="AlphaFoldDB" id="A0AA45QRZ2"/>
<evidence type="ECO:0000256" key="2">
    <source>
        <dbReference type="ARBA" id="ARBA00022692"/>
    </source>
</evidence>
<dbReference type="PANTHER" id="PTHR37955">
    <property type="entry name" value="TELLURITE RESISTANCE PROTEIN TEHA"/>
    <property type="match status" value="1"/>
</dbReference>
<dbReference type="CDD" id="cd09325">
    <property type="entry name" value="TDT_C4-dicarb_trans"/>
    <property type="match status" value="1"/>
</dbReference>
<evidence type="ECO:0000313" key="6">
    <source>
        <dbReference type="EMBL" id="QSE77310.1"/>
    </source>
</evidence>
<evidence type="ECO:0000256" key="5">
    <source>
        <dbReference type="SAM" id="Phobius"/>
    </source>
</evidence>
<organism evidence="6 7">
    <name type="scientific">Lactococcus taiwanensis</name>
    <dbReference type="NCBI Taxonomy" id="1151742"/>
    <lineage>
        <taxon>Bacteria</taxon>
        <taxon>Bacillati</taxon>
        <taxon>Bacillota</taxon>
        <taxon>Bacilli</taxon>
        <taxon>Lactobacillales</taxon>
        <taxon>Streptococcaceae</taxon>
        <taxon>Lactococcus</taxon>
    </lineage>
</organism>
<dbReference type="PANTHER" id="PTHR37955:SF1">
    <property type="entry name" value="DEP DOMAIN-CONTAINING PROTEIN"/>
    <property type="match status" value="1"/>
</dbReference>
<feature type="transmembrane region" description="Helical" evidence="5">
    <location>
        <begin position="291"/>
        <end position="315"/>
    </location>
</feature>
<feature type="transmembrane region" description="Helical" evidence="5">
    <location>
        <begin position="253"/>
        <end position="271"/>
    </location>
</feature>
<keyword evidence="4 5" id="KW-0472">Membrane</keyword>
<keyword evidence="7" id="KW-1185">Reference proteome</keyword>
<dbReference type="Proteomes" id="UP000663608">
    <property type="component" value="Chromosome"/>
</dbReference>
<dbReference type="Gene3D" id="1.50.10.150">
    <property type="entry name" value="Voltage-dependent anion channel"/>
    <property type="match status" value="1"/>
</dbReference>
<dbReference type="InterPro" id="IPR038665">
    <property type="entry name" value="Voltage-dep_anion_channel_sf"/>
</dbReference>
<evidence type="ECO:0000256" key="1">
    <source>
        <dbReference type="ARBA" id="ARBA00004141"/>
    </source>
</evidence>
<name>A0AA45QRZ2_9LACT</name>
<feature type="transmembrane region" description="Helical" evidence="5">
    <location>
        <begin position="222"/>
        <end position="241"/>
    </location>
</feature>
<evidence type="ECO:0000256" key="3">
    <source>
        <dbReference type="ARBA" id="ARBA00022989"/>
    </source>
</evidence>
<feature type="transmembrane region" description="Helical" evidence="5">
    <location>
        <begin position="136"/>
        <end position="157"/>
    </location>
</feature>
<feature type="transmembrane region" description="Helical" evidence="5">
    <location>
        <begin position="192"/>
        <end position="216"/>
    </location>
</feature>
<accession>A0AA45QRZ2</accession>
<evidence type="ECO:0000256" key="4">
    <source>
        <dbReference type="ARBA" id="ARBA00023136"/>
    </source>
</evidence>
<dbReference type="EMBL" id="CP070872">
    <property type="protein sequence ID" value="QSE77310.1"/>
    <property type="molecule type" value="Genomic_DNA"/>
</dbReference>
<dbReference type="RefSeq" id="WP_205872309.1">
    <property type="nucleotide sequence ID" value="NZ_CP070872.1"/>
</dbReference>
<dbReference type="GO" id="GO:0046583">
    <property type="term" value="F:monoatomic cation efflux transmembrane transporter activity"/>
    <property type="evidence" value="ECO:0007669"/>
    <property type="project" value="TreeGrafter"/>
</dbReference>
<dbReference type="InterPro" id="IPR004695">
    <property type="entry name" value="SLAC1/Mae1/Ssu1/TehA"/>
</dbReference>
<feature type="transmembrane region" description="Helical" evidence="5">
    <location>
        <begin position="103"/>
        <end position="124"/>
    </location>
</feature>
<feature type="transmembrane region" description="Helical" evidence="5">
    <location>
        <begin position="39"/>
        <end position="59"/>
    </location>
</feature>
<reference evidence="6 7" key="1">
    <citation type="submission" date="2021-02" db="EMBL/GenBank/DDBJ databases">
        <title>Complete genome sequence of Lactococcus lactis strain K_LL004.</title>
        <authorList>
            <person name="Kim H.B."/>
        </authorList>
    </citation>
    <scope>NUCLEOTIDE SEQUENCE [LARGE SCALE GENOMIC DNA]</scope>
    <source>
        <strain evidence="6 7">K_LL004</strain>
    </source>
</reference>
<dbReference type="Pfam" id="PF03595">
    <property type="entry name" value="SLAC1"/>
    <property type="match status" value="1"/>
</dbReference>
<dbReference type="InterPro" id="IPR052951">
    <property type="entry name" value="Tellurite_res_ion_channel"/>
</dbReference>
<evidence type="ECO:0000313" key="7">
    <source>
        <dbReference type="Proteomes" id="UP000663608"/>
    </source>
</evidence>
<keyword evidence="2 5" id="KW-0812">Transmembrane</keyword>
<feature type="transmembrane region" description="Helical" evidence="5">
    <location>
        <begin position="163"/>
        <end position="180"/>
    </location>
</feature>
<dbReference type="KEGG" id="lti:JW886_03440"/>
<dbReference type="GO" id="GO:0005886">
    <property type="term" value="C:plasma membrane"/>
    <property type="evidence" value="ECO:0007669"/>
    <property type="project" value="TreeGrafter"/>
</dbReference>
<protein>
    <submittedName>
        <fullName evidence="6">TDT family transporter</fullName>
    </submittedName>
</protein>
<comment type="subcellular location">
    <subcellularLocation>
        <location evidence="1">Membrane</location>
        <topology evidence="1">Multi-pass membrane protein</topology>
    </subcellularLocation>
</comment>